<comment type="catalytic activity">
    <reaction evidence="1">
        <text>ATP + protein L-histidine = ADP + protein N-phospho-L-histidine.</text>
        <dbReference type="EC" id="2.7.13.3"/>
    </reaction>
</comment>
<evidence type="ECO:0000256" key="12">
    <source>
        <dbReference type="ARBA" id="ARBA00022989"/>
    </source>
</evidence>
<dbReference type="RefSeq" id="WP_158764983.1">
    <property type="nucleotide sequence ID" value="NZ_CP047045.1"/>
</dbReference>
<dbReference type="Proteomes" id="UP000431269">
    <property type="component" value="Chromosome"/>
</dbReference>
<dbReference type="GO" id="GO:0005524">
    <property type="term" value="F:ATP binding"/>
    <property type="evidence" value="ECO:0007669"/>
    <property type="project" value="UniProtKB-KW"/>
</dbReference>
<keyword evidence="20" id="KW-1185">Reference proteome</keyword>
<dbReference type="GO" id="GO:0000155">
    <property type="term" value="F:phosphorelay sensor kinase activity"/>
    <property type="evidence" value="ECO:0007669"/>
    <property type="project" value="InterPro"/>
</dbReference>
<keyword evidence="12 16" id="KW-1133">Transmembrane helix</keyword>
<keyword evidence="6" id="KW-0597">Phosphoprotein</keyword>
<dbReference type="SMART" id="SM00387">
    <property type="entry name" value="HATPase_c"/>
    <property type="match status" value="1"/>
</dbReference>
<comment type="subcellular location">
    <subcellularLocation>
        <location evidence="2">Cell inner membrane</location>
        <topology evidence="2">Multi-pass membrane protein</topology>
    </subcellularLocation>
</comment>
<dbReference type="Gene3D" id="3.30.565.10">
    <property type="entry name" value="Histidine kinase-like ATPase, C-terminal domain"/>
    <property type="match status" value="1"/>
</dbReference>
<feature type="transmembrane region" description="Helical" evidence="16">
    <location>
        <begin position="12"/>
        <end position="36"/>
    </location>
</feature>
<dbReference type="CDD" id="cd00075">
    <property type="entry name" value="HATPase"/>
    <property type="match status" value="1"/>
</dbReference>
<feature type="domain" description="HAMP" evidence="18">
    <location>
        <begin position="348"/>
        <end position="400"/>
    </location>
</feature>
<evidence type="ECO:0000256" key="14">
    <source>
        <dbReference type="ARBA" id="ARBA00023136"/>
    </source>
</evidence>
<dbReference type="Pfam" id="PF02518">
    <property type="entry name" value="HATPase_c"/>
    <property type="match status" value="1"/>
</dbReference>
<sequence length="599" mass="65577">MIDTRNGFPIAVYLGALVALALTAAFVAVMAIVIWLPPRPPDVVRADMVSRHFSRGYEFAQQGRTAQERGVEWRIQAATPSDTYAEPLMVANRMQLAGQLSLRPDQVRFSAQHIEQGDTFVFRVRDVAAIELQAQRAARDLERNRRALERAERMNTQELARHREALERARRAGVRVQVHGDDVVVDTEGLDEEIERAVREVQAFEWDPEDFEADIDEEAIEREVDEAMRNVPPTPHVPHVGPVGPVAAPAPPTPPAPVVATPRVPAPAAVTPPEPPEPAEPEVPVFAPAPPGVALISGFEVSAQLPDGRWLVMHQGRNWAEIGWIGRAMLIIGGTLTILLLLAVLFARRLTSPIRNFSNAVQAVGVNPQSEPVAEEGPRELRGAARAVNTMQARLRALIADRTKTLAAVAHDMRTPLMRLRLQAENVAPEQRERMAKEIEEVEALVAGFIAFARDDPAEEARVRIDLSALLQSITDDRVEARQNVVFEGEERMIITAQSLGLKRLFSNLVDNALKYGASAKITLKREEGQVVIDVEDEGPGVPADQRESVFEPFVRLQEGASGAGLGLPAARSIGRAHGGEIEILDGEKGALLRVTLPG</sequence>
<evidence type="ECO:0000256" key="10">
    <source>
        <dbReference type="ARBA" id="ARBA00022777"/>
    </source>
</evidence>
<dbReference type="Gene3D" id="1.10.287.130">
    <property type="match status" value="1"/>
</dbReference>
<dbReference type="AlphaFoldDB" id="A0A6I6MGX2"/>
<dbReference type="CDD" id="cd00082">
    <property type="entry name" value="HisKA"/>
    <property type="match status" value="1"/>
</dbReference>
<evidence type="ECO:0000256" key="6">
    <source>
        <dbReference type="ARBA" id="ARBA00022553"/>
    </source>
</evidence>
<keyword evidence="9" id="KW-0547">Nucleotide-binding</keyword>
<keyword evidence="15" id="KW-0175">Coiled coil</keyword>
<keyword evidence="5" id="KW-0997">Cell inner membrane</keyword>
<dbReference type="InterPro" id="IPR003660">
    <property type="entry name" value="HAMP_dom"/>
</dbReference>
<keyword evidence="8 16" id="KW-0812">Transmembrane</keyword>
<evidence type="ECO:0000313" key="20">
    <source>
        <dbReference type="Proteomes" id="UP000431269"/>
    </source>
</evidence>
<dbReference type="EMBL" id="CP047045">
    <property type="protein sequence ID" value="QGZ94015.1"/>
    <property type="molecule type" value="Genomic_DNA"/>
</dbReference>
<name>A0A6I6MGX2_9CAUL</name>
<organism evidence="19 20">
    <name type="scientific">Terricaulis silvestris</name>
    <dbReference type="NCBI Taxonomy" id="2686094"/>
    <lineage>
        <taxon>Bacteria</taxon>
        <taxon>Pseudomonadati</taxon>
        <taxon>Pseudomonadota</taxon>
        <taxon>Alphaproteobacteria</taxon>
        <taxon>Caulobacterales</taxon>
        <taxon>Caulobacteraceae</taxon>
        <taxon>Terricaulis</taxon>
    </lineage>
</organism>
<evidence type="ECO:0000256" key="5">
    <source>
        <dbReference type="ARBA" id="ARBA00022519"/>
    </source>
</evidence>
<dbReference type="InterPro" id="IPR004358">
    <property type="entry name" value="Sig_transdc_His_kin-like_C"/>
</dbReference>
<dbReference type="KEGG" id="tsv:DSM104635_00831"/>
<gene>
    <name evidence="19" type="primary">envZ_1</name>
    <name evidence="19" type="ORF">DSM104635_00831</name>
</gene>
<dbReference type="Pfam" id="PF00672">
    <property type="entry name" value="HAMP"/>
    <property type="match status" value="1"/>
</dbReference>
<dbReference type="InterPro" id="IPR003661">
    <property type="entry name" value="HisK_dim/P_dom"/>
</dbReference>
<dbReference type="InterPro" id="IPR005467">
    <property type="entry name" value="His_kinase_dom"/>
</dbReference>
<keyword evidence="4" id="KW-1003">Cell membrane</keyword>
<evidence type="ECO:0000256" key="7">
    <source>
        <dbReference type="ARBA" id="ARBA00022679"/>
    </source>
</evidence>
<evidence type="ECO:0000256" key="8">
    <source>
        <dbReference type="ARBA" id="ARBA00022692"/>
    </source>
</evidence>
<dbReference type="InterPro" id="IPR003594">
    <property type="entry name" value="HATPase_dom"/>
</dbReference>
<evidence type="ECO:0000256" key="13">
    <source>
        <dbReference type="ARBA" id="ARBA00023012"/>
    </source>
</evidence>
<dbReference type="PROSITE" id="PS50885">
    <property type="entry name" value="HAMP"/>
    <property type="match status" value="1"/>
</dbReference>
<keyword evidence="7 19" id="KW-0808">Transferase</keyword>
<dbReference type="PANTHER" id="PTHR44936">
    <property type="entry name" value="SENSOR PROTEIN CREC"/>
    <property type="match status" value="1"/>
</dbReference>
<evidence type="ECO:0000256" key="11">
    <source>
        <dbReference type="ARBA" id="ARBA00022840"/>
    </source>
</evidence>
<reference evidence="20" key="1">
    <citation type="submission" date="2019-12" db="EMBL/GenBank/DDBJ databases">
        <title>Complete genome of Terracaulis silvestris 0127_4.</title>
        <authorList>
            <person name="Vieira S."/>
            <person name="Riedel T."/>
            <person name="Sproer C."/>
            <person name="Pascual J."/>
            <person name="Boedeker C."/>
            <person name="Overmann J."/>
        </authorList>
    </citation>
    <scope>NUCLEOTIDE SEQUENCE [LARGE SCALE GENOMIC DNA]</scope>
    <source>
        <strain evidence="20">0127_4</strain>
    </source>
</reference>
<dbReference type="SMART" id="SM00388">
    <property type="entry name" value="HisKA"/>
    <property type="match status" value="1"/>
</dbReference>
<evidence type="ECO:0000256" key="9">
    <source>
        <dbReference type="ARBA" id="ARBA00022741"/>
    </source>
</evidence>
<dbReference type="SUPFAM" id="SSF47384">
    <property type="entry name" value="Homodimeric domain of signal transducing histidine kinase"/>
    <property type="match status" value="1"/>
</dbReference>
<evidence type="ECO:0000256" key="2">
    <source>
        <dbReference type="ARBA" id="ARBA00004429"/>
    </source>
</evidence>
<evidence type="ECO:0000256" key="3">
    <source>
        <dbReference type="ARBA" id="ARBA00012438"/>
    </source>
</evidence>
<dbReference type="PRINTS" id="PR00344">
    <property type="entry name" value="BCTRLSENSOR"/>
</dbReference>
<evidence type="ECO:0000259" key="18">
    <source>
        <dbReference type="PROSITE" id="PS50885"/>
    </source>
</evidence>
<proteinExistence type="predicted"/>
<evidence type="ECO:0000256" key="4">
    <source>
        <dbReference type="ARBA" id="ARBA00022475"/>
    </source>
</evidence>
<evidence type="ECO:0000313" key="19">
    <source>
        <dbReference type="EMBL" id="QGZ94015.1"/>
    </source>
</evidence>
<dbReference type="InterPro" id="IPR036097">
    <property type="entry name" value="HisK_dim/P_sf"/>
</dbReference>
<evidence type="ECO:0000256" key="1">
    <source>
        <dbReference type="ARBA" id="ARBA00000085"/>
    </source>
</evidence>
<dbReference type="GO" id="GO:0005886">
    <property type="term" value="C:plasma membrane"/>
    <property type="evidence" value="ECO:0007669"/>
    <property type="project" value="UniProtKB-SubCell"/>
</dbReference>
<protein>
    <recommendedName>
        <fullName evidence="3">histidine kinase</fullName>
        <ecNumber evidence="3">2.7.13.3</ecNumber>
    </recommendedName>
</protein>
<keyword evidence="13" id="KW-0902">Two-component regulatory system</keyword>
<feature type="transmembrane region" description="Helical" evidence="16">
    <location>
        <begin position="324"/>
        <end position="347"/>
    </location>
</feature>
<keyword evidence="14 16" id="KW-0472">Membrane</keyword>
<dbReference type="SUPFAM" id="SSF55874">
    <property type="entry name" value="ATPase domain of HSP90 chaperone/DNA topoisomerase II/histidine kinase"/>
    <property type="match status" value="1"/>
</dbReference>
<dbReference type="InterPro" id="IPR036890">
    <property type="entry name" value="HATPase_C_sf"/>
</dbReference>
<keyword evidence="10" id="KW-0418">Kinase</keyword>
<dbReference type="PROSITE" id="PS50109">
    <property type="entry name" value="HIS_KIN"/>
    <property type="match status" value="1"/>
</dbReference>
<dbReference type="SMART" id="SM00304">
    <property type="entry name" value="HAMP"/>
    <property type="match status" value="1"/>
</dbReference>
<evidence type="ECO:0000256" key="15">
    <source>
        <dbReference type="SAM" id="Coils"/>
    </source>
</evidence>
<evidence type="ECO:0000259" key="17">
    <source>
        <dbReference type="PROSITE" id="PS50109"/>
    </source>
</evidence>
<accession>A0A6I6MGX2</accession>
<keyword evidence="11" id="KW-0067">ATP-binding</keyword>
<dbReference type="InterPro" id="IPR050980">
    <property type="entry name" value="2C_sensor_his_kinase"/>
</dbReference>
<evidence type="ECO:0000256" key="16">
    <source>
        <dbReference type="SAM" id="Phobius"/>
    </source>
</evidence>
<feature type="coiled-coil region" evidence="15">
    <location>
        <begin position="131"/>
        <end position="168"/>
    </location>
</feature>
<dbReference type="PANTHER" id="PTHR44936:SF5">
    <property type="entry name" value="SENSOR HISTIDINE KINASE ENVZ"/>
    <property type="match status" value="1"/>
</dbReference>
<dbReference type="EC" id="2.7.13.3" evidence="3"/>
<feature type="domain" description="Histidine kinase" evidence="17">
    <location>
        <begin position="408"/>
        <end position="599"/>
    </location>
</feature>